<comment type="caution">
    <text evidence="1">The sequence shown here is derived from an EMBL/GenBank/DDBJ whole genome shotgun (WGS) entry which is preliminary data.</text>
</comment>
<sequence>MKTAFEELQEEFKKIKNELWEEEKLKFPSHHTLKQSADKIIDLLKNTKIEDEEFSIWSSWRRRYLDIFKADLVGELYHDYDKRNKRYRNKWLREKEKMTSLFSDFYIKFYSIKKV</sequence>
<evidence type="ECO:0000313" key="1">
    <source>
        <dbReference type="EMBL" id="MFC7357080.1"/>
    </source>
</evidence>
<dbReference type="EMBL" id="JBHTBN010000002">
    <property type="protein sequence ID" value="MFC7357080.1"/>
    <property type="molecule type" value="Genomic_DNA"/>
</dbReference>
<name>A0ABW2MT73_9FLAO</name>
<keyword evidence="2" id="KW-1185">Reference proteome</keyword>
<accession>A0ABW2MT73</accession>
<evidence type="ECO:0000313" key="2">
    <source>
        <dbReference type="Proteomes" id="UP001596415"/>
    </source>
</evidence>
<organism evidence="1 2">
    <name type="scientific">Jejudonia soesokkakensis</name>
    <dbReference type="NCBI Taxonomy" id="1323432"/>
    <lineage>
        <taxon>Bacteria</taxon>
        <taxon>Pseudomonadati</taxon>
        <taxon>Bacteroidota</taxon>
        <taxon>Flavobacteriia</taxon>
        <taxon>Flavobacteriales</taxon>
        <taxon>Flavobacteriaceae</taxon>
        <taxon>Jejudonia</taxon>
    </lineage>
</organism>
<gene>
    <name evidence="1" type="ORF">ACFQO1_05235</name>
</gene>
<protein>
    <submittedName>
        <fullName evidence="1">Uncharacterized protein</fullName>
    </submittedName>
</protein>
<proteinExistence type="predicted"/>
<dbReference type="RefSeq" id="WP_380216929.1">
    <property type="nucleotide sequence ID" value="NZ_JBHTBN010000002.1"/>
</dbReference>
<reference evidence="2" key="1">
    <citation type="journal article" date="2019" name="Int. J. Syst. Evol. Microbiol.">
        <title>The Global Catalogue of Microorganisms (GCM) 10K type strain sequencing project: providing services to taxonomists for standard genome sequencing and annotation.</title>
        <authorList>
            <consortium name="The Broad Institute Genomics Platform"/>
            <consortium name="The Broad Institute Genome Sequencing Center for Infectious Disease"/>
            <person name="Wu L."/>
            <person name="Ma J."/>
        </authorList>
    </citation>
    <scope>NUCLEOTIDE SEQUENCE [LARGE SCALE GENOMIC DNA]</scope>
    <source>
        <strain evidence="2">CGMCC 1.16306</strain>
    </source>
</reference>
<dbReference type="Proteomes" id="UP001596415">
    <property type="component" value="Unassembled WGS sequence"/>
</dbReference>